<dbReference type="VEuPathDB" id="FungiDB:Z517_04518"/>
<dbReference type="SUPFAM" id="SSF56281">
    <property type="entry name" value="Metallo-hydrolase/oxidoreductase"/>
    <property type="match status" value="1"/>
</dbReference>
<feature type="region of interest" description="Disordered" evidence="1">
    <location>
        <begin position="102"/>
        <end position="122"/>
    </location>
</feature>
<dbReference type="STRING" id="1442368.A0A0D2GKU1"/>
<dbReference type="PANTHER" id="PTHR42951:SF4">
    <property type="entry name" value="ACYL-COENZYME A THIOESTERASE MBLAC2"/>
    <property type="match status" value="1"/>
</dbReference>
<reference evidence="2 3" key="1">
    <citation type="submission" date="2015-01" db="EMBL/GenBank/DDBJ databases">
        <title>The Genome Sequence of Fonsecaea pedrosoi CBS 271.37.</title>
        <authorList>
            <consortium name="The Broad Institute Genomics Platform"/>
            <person name="Cuomo C."/>
            <person name="de Hoog S."/>
            <person name="Gorbushina A."/>
            <person name="Stielow B."/>
            <person name="Teixiera M."/>
            <person name="Abouelleil A."/>
            <person name="Chapman S.B."/>
            <person name="Priest M."/>
            <person name="Young S.K."/>
            <person name="Wortman J."/>
            <person name="Nusbaum C."/>
            <person name="Birren B."/>
        </authorList>
    </citation>
    <scope>NUCLEOTIDE SEQUENCE [LARGE SCALE GENOMIC DNA]</scope>
    <source>
        <strain evidence="2 3">CBS 271.37</strain>
    </source>
</reference>
<sequence>MACKEMSKETSADFHVPVSCPFTIDEIEINGLTNSTTYLIREHDRYGEFPHIYAKICGTPSFGTPNINPSLRHRKVCWAPSVAVQNELEGYKVIVLSDTGCGTEVPNSSPQPPPPTQANDEQRQCKIRTEPAVWNIRTFLEYTINPGGRIPYLVMTTHCHYDHIMGIGRLPPTSTATDYQDSKDHVSDVCLSDGSARPRTTVLSSSYGESFITPYSNLQDHSLCDKLGLQAPRYDVGIWAADLSHVIFTHPTISSSSPAKVSPRPLPVSITTPLTILHTPGHTPDSLSWYDSDLRLLCVGDSFYVKETAVTQDAKWGPEPPMPVIFDLESDLGQWWWSLKKVLGFVRVRNAETEKREVRENEGLQAEAKDHDEVDTDADDDEEFVYIDADELAPTTSNKGVEVAAEERARPTLPSHSVEESKEHANAKTVSKRVVTGKQETRTQQTGFDIPSPSKRGVIALPILSAPEGRHPADTDQADDVWMMVVDPVARPRPQRQLDHPPRFGLNPVITSHRVQPGLPVPRLKREGIRPPPHDLSIPQVQTQPQGFATRRPRVRLCAAHTTLSVDAERAILSIQRFMTRILENDVPCRRAEDGPRGEERWIWDDALSSSPLSSATQIDTDVTTIKERRDTSVHAERAEPEQGHRRGTSMVMSATPARSKSKHSYSYSVVAPLSVINEGRRNILGRHRHRHPAGVV</sequence>
<dbReference type="PANTHER" id="PTHR42951">
    <property type="entry name" value="METALLO-BETA-LACTAMASE DOMAIN-CONTAINING"/>
    <property type="match status" value="1"/>
</dbReference>
<evidence type="ECO:0008006" key="4">
    <source>
        <dbReference type="Google" id="ProtNLM"/>
    </source>
</evidence>
<feature type="compositionally biased region" description="Basic and acidic residues" evidence="1">
    <location>
        <begin position="354"/>
        <end position="372"/>
    </location>
</feature>
<dbReference type="InterPro" id="IPR036866">
    <property type="entry name" value="RibonucZ/Hydroxyglut_hydro"/>
</dbReference>
<feature type="region of interest" description="Disordered" evidence="1">
    <location>
        <begin position="354"/>
        <end position="376"/>
    </location>
</feature>
<evidence type="ECO:0000313" key="2">
    <source>
        <dbReference type="EMBL" id="KIW81493.1"/>
    </source>
</evidence>
<gene>
    <name evidence="2" type="ORF">Z517_04518</name>
</gene>
<feature type="region of interest" description="Disordered" evidence="1">
    <location>
        <begin position="612"/>
        <end position="664"/>
    </location>
</feature>
<keyword evidence="3" id="KW-1185">Reference proteome</keyword>
<evidence type="ECO:0000256" key="1">
    <source>
        <dbReference type="SAM" id="MobiDB-lite"/>
    </source>
</evidence>
<dbReference type="Proteomes" id="UP000053029">
    <property type="component" value="Unassembled WGS sequence"/>
</dbReference>
<dbReference type="GeneID" id="25304008"/>
<dbReference type="HOGENOM" id="CLU_450566_0_0_1"/>
<dbReference type="OrthoDB" id="3341310at2759"/>
<evidence type="ECO:0000313" key="3">
    <source>
        <dbReference type="Proteomes" id="UP000053029"/>
    </source>
</evidence>
<dbReference type="CDD" id="cd06262">
    <property type="entry name" value="metallo-hydrolase-like_MBL-fold"/>
    <property type="match status" value="1"/>
</dbReference>
<feature type="compositionally biased region" description="Basic and acidic residues" evidence="1">
    <location>
        <begin position="417"/>
        <end position="426"/>
    </location>
</feature>
<name>A0A0D2GKU1_9EURO</name>
<accession>A0A0D2GKU1</accession>
<feature type="region of interest" description="Disordered" evidence="1">
    <location>
        <begin position="493"/>
        <end position="522"/>
    </location>
</feature>
<proteinExistence type="predicted"/>
<protein>
    <recommendedName>
        <fullName evidence="4">Metallo-beta-lactamase domain-containing protein</fullName>
    </recommendedName>
</protein>
<dbReference type="RefSeq" id="XP_013285301.1">
    <property type="nucleotide sequence ID" value="XM_013429847.1"/>
</dbReference>
<organism evidence="2 3">
    <name type="scientific">Fonsecaea pedrosoi CBS 271.37</name>
    <dbReference type="NCBI Taxonomy" id="1442368"/>
    <lineage>
        <taxon>Eukaryota</taxon>
        <taxon>Fungi</taxon>
        <taxon>Dikarya</taxon>
        <taxon>Ascomycota</taxon>
        <taxon>Pezizomycotina</taxon>
        <taxon>Eurotiomycetes</taxon>
        <taxon>Chaetothyriomycetidae</taxon>
        <taxon>Chaetothyriales</taxon>
        <taxon>Herpotrichiellaceae</taxon>
        <taxon>Fonsecaea</taxon>
    </lineage>
</organism>
<dbReference type="Gene3D" id="3.60.15.10">
    <property type="entry name" value="Ribonuclease Z/Hydroxyacylglutathione hydrolase-like"/>
    <property type="match status" value="1"/>
</dbReference>
<dbReference type="InterPro" id="IPR050855">
    <property type="entry name" value="NDM-1-like"/>
</dbReference>
<dbReference type="AlphaFoldDB" id="A0A0D2GKU1"/>
<dbReference type="EMBL" id="KN846971">
    <property type="protein sequence ID" value="KIW81493.1"/>
    <property type="molecule type" value="Genomic_DNA"/>
</dbReference>
<feature type="compositionally biased region" description="Basic and acidic residues" evidence="1">
    <location>
        <begin position="625"/>
        <end position="645"/>
    </location>
</feature>
<feature type="region of interest" description="Disordered" evidence="1">
    <location>
        <begin position="399"/>
        <end position="454"/>
    </location>
</feature>